<dbReference type="GeneID" id="63857261"/>
<protein>
    <submittedName>
        <fullName evidence="1">Uncharacterized protein</fullName>
    </submittedName>
</protein>
<dbReference type="RefSeq" id="XP_040805231.1">
    <property type="nucleotide sequence ID" value="XM_040939928.1"/>
</dbReference>
<gene>
    <name evidence="1" type="ORF">BO72DRAFT_241637</name>
</gene>
<name>A0A8G1S0S9_9EURO</name>
<keyword evidence="2" id="KW-1185">Reference proteome</keyword>
<dbReference type="EMBL" id="KZ824626">
    <property type="protein sequence ID" value="RAK81221.1"/>
    <property type="molecule type" value="Genomic_DNA"/>
</dbReference>
<dbReference type="AlphaFoldDB" id="A0A8G1S0S9"/>
<organism evidence="1 2">
    <name type="scientific">Aspergillus fijiensis CBS 313.89</name>
    <dbReference type="NCBI Taxonomy" id="1448319"/>
    <lineage>
        <taxon>Eukaryota</taxon>
        <taxon>Fungi</taxon>
        <taxon>Dikarya</taxon>
        <taxon>Ascomycota</taxon>
        <taxon>Pezizomycotina</taxon>
        <taxon>Eurotiomycetes</taxon>
        <taxon>Eurotiomycetidae</taxon>
        <taxon>Eurotiales</taxon>
        <taxon>Aspergillaceae</taxon>
        <taxon>Aspergillus</taxon>
    </lineage>
</organism>
<evidence type="ECO:0000313" key="1">
    <source>
        <dbReference type="EMBL" id="RAK81221.1"/>
    </source>
</evidence>
<sequence length="70" mass="7293">MAECSARGRGFSSFSHARKEFASCSCASLLGASSYSRPISTQLMSCEHGSVQICAVSDSAKGLAESGERL</sequence>
<dbReference type="VEuPathDB" id="FungiDB:BO72DRAFT_241637"/>
<reference evidence="1 2" key="1">
    <citation type="submission" date="2018-02" db="EMBL/GenBank/DDBJ databases">
        <title>The genomes of Aspergillus section Nigri reveals drivers in fungal speciation.</title>
        <authorList>
            <consortium name="DOE Joint Genome Institute"/>
            <person name="Vesth T.C."/>
            <person name="Nybo J."/>
            <person name="Theobald S."/>
            <person name="Brandl J."/>
            <person name="Frisvad J.C."/>
            <person name="Nielsen K.F."/>
            <person name="Lyhne E.K."/>
            <person name="Kogle M.E."/>
            <person name="Kuo A."/>
            <person name="Riley R."/>
            <person name="Clum A."/>
            <person name="Nolan M."/>
            <person name="Lipzen A."/>
            <person name="Salamov A."/>
            <person name="Henrissat B."/>
            <person name="Wiebenga A."/>
            <person name="De vries R.P."/>
            <person name="Grigoriev I.V."/>
            <person name="Mortensen U.H."/>
            <person name="Andersen M.R."/>
            <person name="Baker S.E."/>
        </authorList>
    </citation>
    <scope>NUCLEOTIDE SEQUENCE [LARGE SCALE GENOMIC DNA]</scope>
    <source>
        <strain evidence="1 2">CBS 313.89</strain>
    </source>
</reference>
<accession>A0A8G1S0S9</accession>
<dbReference type="Proteomes" id="UP000249789">
    <property type="component" value="Unassembled WGS sequence"/>
</dbReference>
<evidence type="ECO:0000313" key="2">
    <source>
        <dbReference type="Proteomes" id="UP000249789"/>
    </source>
</evidence>
<proteinExistence type="predicted"/>